<evidence type="ECO:0000256" key="1">
    <source>
        <dbReference type="ARBA" id="ARBA00004141"/>
    </source>
</evidence>
<evidence type="ECO:0000256" key="3">
    <source>
        <dbReference type="ARBA" id="ARBA00022989"/>
    </source>
</evidence>
<dbReference type="InterPro" id="IPR003689">
    <property type="entry name" value="ZIP"/>
</dbReference>
<evidence type="ECO:0000256" key="2">
    <source>
        <dbReference type="ARBA" id="ARBA00022692"/>
    </source>
</evidence>
<feature type="region of interest" description="Disordered" evidence="5">
    <location>
        <begin position="179"/>
        <end position="201"/>
    </location>
</feature>
<dbReference type="PANTHER" id="PTHR16950:SF16">
    <property type="entry name" value="ZINC TRANSPORTER ZIP13"/>
    <property type="match status" value="1"/>
</dbReference>
<feature type="signal peptide" evidence="7">
    <location>
        <begin position="1"/>
        <end position="27"/>
    </location>
</feature>
<feature type="compositionally biased region" description="Polar residues" evidence="5">
    <location>
        <begin position="277"/>
        <end position="291"/>
    </location>
</feature>
<accession>A0A7C9EHS5</accession>
<feature type="transmembrane region" description="Helical" evidence="6">
    <location>
        <begin position="425"/>
        <end position="443"/>
    </location>
</feature>
<feature type="compositionally biased region" description="Basic and acidic residues" evidence="5">
    <location>
        <begin position="185"/>
        <end position="195"/>
    </location>
</feature>
<feature type="compositionally biased region" description="Basic and acidic residues" evidence="5">
    <location>
        <begin position="295"/>
        <end position="305"/>
    </location>
</feature>
<dbReference type="EMBL" id="GISG01246265">
    <property type="protein sequence ID" value="MBA4670141.1"/>
    <property type="molecule type" value="Transcribed_RNA"/>
</dbReference>
<evidence type="ECO:0008006" key="9">
    <source>
        <dbReference type="Google" id="ProtNLM"/>
    </source>
</evidence>
<feature type="chain" id="PRO_5027743956" description="IAA-alanine resistance protein 1" evidence="7">
    <location>
        <begin position="28"/>
        <end position="475"/>
    </location>
</feature>
<protein>
    <recommendedName>
        <fullName evidence="9">IAA-alanine resistance protein 1</fullName>
    </recommendedName>
</protein>
<evidence type="ECO:0000256" key="6">
    <source>
        <dbReference type="SAM" id="Phobius"/>
    </source>
</evidence>
<dbReference type="AlphaFoldDB" id="A0A7C9EHS5"/>
<reference evidence="8" key="2">
    <citation type="submission" date="2020-07" db="EMBL/GenBank/DDBJ databases">
        <authorList>
            <person name="Vera ALvarez R."/>
            <person name="Arias-Moreno D.M."/>
            <person name="Jimenez-Jacinto V."/>
            <person name="Jimenez-Bremont J.F."/>
            <person name="Swaminathan K."/>
            <person name="Moose S.P."/>
            <person name="Guerrero-Gonzalez M.L."/>
            <person name="Marino-Ramirez L."/>
            <person name="Landsman D."/>
            <person name="Rodriguez-Kessler M."/>
            <person name="Delgado-Sanchez P."/>
        </authorList>
    </citation>
    <scope>NUCLEOTIDE SEQUENCE</scope>
    <source>
        <tissue evidence="8">Cladode</tissue>
    </source>
</reference>
<feature type="compositionally biased region" description="Basic residues" evidence="5">
    <location>
        <begin position="36"/>
        <end position="46"/>
    </location>
</feature>
<evidence type="ECO:0000256" key="5">
    <source>
        <dbReference type="SAM" id="MobiDB-lite"/>
    </source>
</evidence>
<evidence type="ECO:0000313" key="8">
    <source>
        <dbReference type="EMBL" id="MBA4670141.1"/>
    </source>
</evidence>
<dbReference type="GO" id="GO:0005385">
    <property type="term" value="F:zinc ion transmembrane transporter activity"/>
    <property type="evidence" value="ECO:0007669"/>
    <property type="project" value="TreeGrafter"/>
</dbReference>
<evidence type="ECO:0000256" key="4">
    <source>
        <dbReference type="ARBA" id="ARBA00023136"/>
    </source>
</evidence>
<feature type="transmembrane region" description="Helical" evidence="6">
    <location>
        <begin position="455"/>
        <end position="473"/>
    </location>
</feature>
<name>A0A7C9EHS5_OPUST</name>
<keyword evidence="2 6" id="KW-0812">Transmembrane</keyword>
<dbReference type="GO" id="GO:0016020">
    <property type="term" value="C:membrane"/>
    <property type="evidence" value="ECO:0007669"/>
    <property type="project" value="UniProtKB-SubCell"/>
</dbReference>
<feature type="compositionally biased region" description="Basic residues" evidence="5">
    <location>
        <begin position="244"/>
        <end position="254"/>
    </location>
</feature>
<dbReference type="Pfam" id="PF02535">
    <property type="entry name" value="Zip"/>
    <property type="match status" value="1"/>
</dbReference>
<feature type="compositionally biased region" description="Basic and acidic residues" evidence="5">
    <location>
        <begin position="47"/>
        <end position="66"/>
    </location>
</feature>
<organism evidence="8">
    <name type="scientific">Opuntia streptacantha</name>
    <name type="common">Prickly pear cactus</name>
    <name type="synonym">Opuntia cardona</name>
    <dbReference type="NCBI Taxonomy" id="393608"/>
    <lineage>
        <taxon>Eukaryota</taxon>
        <taxon>Viridiplantae</taxon>
        <taxon>Streptophyta</taxon>
        <taxon>Embryophyta</taxon>
        <taxon>Tracheophyta</taxon>
        <taxon>Spermatophyta</taxon>
        <taxon>Magnoliopsida</taxon>
        <taxon>eudicotyledons</taxon>
        <taxon>Gunneridae</taxon>
        <taxon>Pentapetalae</taxon>
        <taxon>Caryophyllales</taxon>
        <taxon>Cactineae</taxon>
        <taxon>Cactaceae</taxon>
        <taxon>Opuntioideae</taxon>
        <taxon>Opuntia</taxon>
    </lineage>
</organism>
<comment type="subcellular location">
    <subcellularLocation>
        <location evidence="1">Membrane</location>
        <topology evidence="1">Multi-pass membrane protein</topology>
    </subcellularLocation>
</comment>
<keyword evidence="4 6" id="KW-0472">Membrane</keyword>
<dbReference type="GO" id="GO:0006882">
    <property type="term" value="P:intracellular zinc ion homeostasis"/>
    <property type="evidence" value="ECO:0007669"/>
    <property type="project" value="TreeGrafter"/>
</dbReference>
<dbReference type="PANTHER" id="PTHR16950">
    <property type="entry name" value="ZINC TRANSPORTER SLC39A7 HISTIDINE-RICH MEMBRANE PROTEIN KE4"/>
    <property type="match status" value="1"/>
</dbReference>
<evidence type="ECO:0000256" key="7">
    <source>
        <dbReference type="SAM" id="SignalP"/>
    </source>
</evidence>
<reference evidence="8" key="1">
    <citation type="journal article" date="2013" name="J. Plant Res.">
        <title>Effect of fungi and light on seed germination of three Opuntia species from semiarid lands of central Mexico.</title>
        <authorList>
            <person name="Delgado-Sanchez P."/>
            <person name="Jimenez-Bremont J.F."/>
            <person name="Guerrero-Gonzalez Mde L."/>
            <person name="Flores J."/>
        </authorList>
    </citation>
    <scope>NUCLEOTIDE SEQUENCE</scope>
    <source>
        <tissue evidence="8">Cladode</tissue>
    </source>
</reference>
<keyword evidence="3 6" id="KW-1133">Transmembrane helix</keyword>
<feature type="transmembrane region" description="Helical" evidence="6">
    <location>
        <begin position="393"/>
        <end position="413"/>
    </location>
</feature>
<feature type="region of interest" description="Disordered" evidence="5">
    <location>
        <begin position="240"/>
        <end position="305"/>
    </location>
</feature>
<keyword evidence="7" id="KW-0732">Signal</keyword>
<proteinExistence type="predicted"/>
<sequence>MMVSRVRLASFLLFLILFCIYSDLCLGHQSPASHHSCSHGHHHHHHHDESSVSHHDHHHSHDEAKGKTKKKMLPEELAEEEDLKFYGFGSGSDHQHDHDSENDHGHGGSQLSGVGLWVHAMGCSLLVSMASLICLTIIPVLCVHGNPSKGVVDALALFGAGAMLGDAFLHQLPHAFSGGHSHSHDHHDHSEDLHLHSNSHSHSHSLEDLSIGLSVLSGIVVFLVVEKIVRFVEEISGGESSWAHAHHHHKKTSKKLKDDGSTHGKYPTQPSKDADADTTSNSKPVTGSQSQLRKRNAEVSSIDRESDVDAAKGKIGEEKTASQSSNLVFGYLNLFSDGVHNFTDGMALGSAFLLHGSVGGWSRTLFLLAHELPQEVGDFGILVRSGFSVSKALFFNFLSALVALAGTALALLLGKDPGQSSLIEGFTAGGFIYISVAGVLAEMNNNGGTSLRSSATQLASLLLGMSVALYISLVE</sequence>
<feature type="region of interest" description="Disordered" evidence="5">
    <location>
        <begin position="35"/>
        <end position="71"/>
    </location>
</feature>